<comment type="caution">
    <text evidence="8">The sequence shown here is derived from an EMBL/GenBank/DDBJ whole genome shotgun (WGS) entry which is preliminary data.</text>
</comment>
<dbReference type="GO" id="GO:0016835">
    <property type="term" value="F:carbon-oxygen lyase activity"/>
    <property type="evidence" value="ECO:0007669"/>
    <property type="project" value="InterPro"/>
</dbReference>
<keyword evidence="5" id="KW-0119">Carbohydrate metabolism</keyword>
<dbReference type="Gene3D" id="1.10.8.1080">
    <property type="match status" value="1"/>
</dbReference>
<dbReference type="SUPFAM" id="SSF53067">
    <property type="entry name" value="Actin-like ATPase domain"/>
    <property type="match status" value="2"/>
</dbReference>
<evidence type="ECO:0000256" key="5">
    <source>
        <dbReference type="ARBA" id="ARBA00023277"/>
    </source>
</evidence>
<evidence type="ECO:0000313" key="8">
    <source>
        <dbReference type="EMBL" id="KAJ6441461.1"/>
    </source>
</evidence>
<keyword evidence="4" id="KW-0456">Lyase</keyword>
<feature type="domain" description="SIS" evidence="7">
    <location>
        <begin position="65"/>
        <end position="229"/>
    </location>
</feature>
<comment type="similarity">
    <text evidence="1">Belongs to the eukaryotic-type N-acetylglucosamine kinase family.</text>
</comment>
<dbReference type="InterPro" id="IPR040190">
    <property type="entry name" value="MURQ/GCKR"/>
</dbReference>
<dbReference type="Gene3D" id="3.40.50.10490">
    <property type="entry name" value="Glucose-6-phosphate isomerase like protein, domain 1"/>
    <property type="match status" value="1"/>
</dbReference>
<dbReference type="GO" id="GO:0009254">
    <property type="term" value="P:peptidoglycan turnover"/>
    <property type="evidence" value="ECO:0007669"/>
    <property type="project" value="TreeGrafter"/>
</dbReference>
<dbReference type="PROSITE" id="PS01272">
    <property type="entry name" value="GCKR"/>
    <property type="match status" value="1"/>
</dbReference>
<dbReference type="PANTHER" id="PTHR10088">
    <property type="entry name" value="GLUCOKINASE REGULATORY PROTEIN"/>
    <property type="match status" value="1"/>
</dbReference>
<dbReference type="InterPro" id="IPR043129">
    <property type="entry name" value="ATPase_NBD"/>
</dbReference>
<dbReference type="Proteomes" id="UP001163105">
    <property type="component" value="Unassembled WGS sequence"/>
</dbReference>
<dbReference type="InterPro" id="IPR005486">
    <property type="entry name" value="Glucokinase_regulatory_CS"/>
</dbReference>
<proteinExistence type="inferred from homology"/>
<dbReference type="CDD" id="cd05007">
    <property type="entry name" value="SIS_Etherase"/>
    <property type="match status" value="1"/>
</dbReference>
<dbReference type="NCBIfam" id="NF009222">
    <property type="entry name" value="PRK12570.1"/>
    <property type="match status" value="1"/>
</dbReference>
<dbReference type="InterPro" id="IPR005488">
    <property type="entry name" value="Etherase_MurQ"/>
</dbReference>
<evidence type="ECO:0000256" key="3">
    <source>
        <dbReference type="ARBA" id="ARBA00014974"/>
    </source>
</evidence>
<evidence type="ECO:0000256" key="4">
    <source>
        <dbReference type="ARBA" id="ARBA00023239"/>
    </source>
</evidence>
<dbReference type="NCBIfam" id="NF003915">
    <property type="entry name" value="PRK05441.1"/>
    <property type="match status" value="1"/>
</dbReference>
<dbReference type="GO" id="GO:0016803">
    <property type="term" value="F:ether hydrolase activity"/>
    <property type="evidence" value="ECO:0007669"/>
    <property type="project" value="TreeGrafter"/>
</dbReference>
<name>A0AB34FSY6_9HYPO</name>
<dbReference type="PROSITE" id="PS51464">
    <property type="entry name" value="SIS"/>
    <property type="match status" value="1"/>
</dbReference>
<dbReference type="Gene3D" id="3.30.420.40">
    <property type="match status" value="2"/>
</dbReference>
<protein>
    <recommendedName>
        <fullName evidence="3">N-acetyl-D-glucosamine kinase</fullName>
        <ecNumber evidence="2">2.7.1.59</ecNumber>
    </recommendedName>
    <alternativeName>
        <fullName evidence="6">GlcNAc kinase</fullName>
    </alternativeName>
</protein>
<gene>
    <name evidence="8" type="primary">murQ</name>
    <name evidence="8" type="ORF">O9K51_05012</name>
</gene>
<dbReference type="SUPFAM" id="SSF53697">
    <property type="entry name" value="SIS domain"/>
    <property type="match status" value="1"/>
</dbReference>
<sequence length="717" mass="75596">MAPSPDPHHEPALSSLQTEALSPLAGVMDRLDTLALCTSFNREEARAASSVAACAPAIAALVDDIVPRLRTGGRLVYVGAGNSGRVAHMDCAELPVTFSVDPTKFVAVVAGGVGAVLEAVEGAEDVLDDGANQMHQLCLTAQDTVVGISASGRTPFVVGALEVAKLRGALTAAVVNTRPSRMEDMGVTHPIAILVGPEFVTGSTRLKSGSCAKQVLNMISTCAMIRLGKTHGGLMVDVSANNEKLHARGRRIVRQVCKEKLHIQTAGRHVRHGSVADEDADIDALIERCGGSVKLACAVGLSGLDLNIAKERMEEAGGRLQTFLDNLEQESLQHTPASDNNNQEQEQEEYFLCVDGGGTKCAVSIATRKGTIARATAGPCNLNSVPLEDVIAQIQSSTAEAVASIPNWHEKSWPRFAKVWTGLAGLHHTSQANTLASRLENLFGVSLQAGTLRLTCDTSLLSSCLGVDELAEGCIALVAGTGAVATAFKRSTACEAVQVGRTGGWGHLVGDEGSAFHIGQQALRTVLASLEENQGATRSLSRLEAAVVRHLDCEPKDVLSTVLGSGRDLPKHRIGAIAKVVTELGFAPVDPDPQALSILHDAASCLARLVSPLSSERICDPGKSILVLSGALMNVKPYRELVLERCSTLGLCFRKTITIEDASAYGAEFLSRTSPMAVVGGQRSLRSMEAAVGEHMSHKCNMELRGIETRLQKQPVA</sequence>
<reference evidence="8" key="1">
    <citation type="submission" date="2023-01" db="EMBL/GenBank/DDBJ databases">
        <title>The growth and conidiation of Purpureocillium lavendulum are regulated by nitrogen source and histone H3K14 acetylation.</title>
        <authorList>
            <person name="Tang P."/>
            <person name="Han J."/>
            <person name="Zhang C."/>
            <person name="Tang P."/>
            <person name="Qi F."/>
            <person name="Zhang K."/>
            <person name="Liang L."/>
        </authorList>
    </citation>
    <scope>NUCLEOTIDE SEQUENCE</scope>
    <source>
        <strain evidence="8">YMF1.00683</strain>
    </source>
</reference>
<dbReference type="InterPro" id="IPR001347">
    <property type="entry name" value="SIS_dom"/>
</dbReference>
<evidence type="ECO:0000256" key="2">
    <source>
        <dbReference type="ARBA" id="ARBA00012122"/>
    </source>
</evidence>
<keyword evidence="9" id="KW-1185">Reference proteome</keyword>
<evidence type="ECO:0000259" key="7">
    <source>
        <dbReference type="PROSITE" id="PS51464"/>
    </source>
</evidence>
<dbReference type="GO" id="GO:0046348">
    <property type="term" value="P:amino sugar catabolic process"/>
    <property type="evidence" value="ECO:0007669"/>
    <property type="project" value="InterPro"/>
</dbReference>
<organism evidence="8 9">
    <name type="scientific">Purpureocillium lavendulum</name>
    <dbReference type="NCBI Taxonomy" id="1247861"/>
    <lineage>
        <taxon>Eukaryota</taxon>
        <taxon>Fungi</taxon>
        <taxon>Dikarya</taxon>
        <taxon>Ascomycota</taxon>
        <taxon>Pezizomycotina</taxon>
        <taxon>Sordariomycetes</taxon>
        <taxon>Hypocreomycetidae</taxon>
        <taxon>Hypocreales</taxon>
        <taxon>Ophiocordycipitaceae</taxon>
        <taxon>Purpureocillium</taxon>
    </lineage>
</organism>
<dbReference type="Pfam" id="PF22645">
    <property type="entry name" value="GKRP_SIS_N"/>
    <property type="match status" value="1"/>
</dbReference>
<dbReference type="GO" id="GO:0097367">
    <property type="term" value="F:carbohydrate derivative binding"/>
    <property type="evidence" value="ECO:0007669"/>
    <property type="project" value="InterPro"/>
</dbReference>
<dbReference type="Pfam" id="PF01869">
    <property type="entry name" value="BcrAD_BadFG"/>
    <property type="match status" value="1"/>
</dbReference>
<dbReference type="InterPro" id="IPR002731">
    <property type="entry name" value="ATPase_BadF"/>
</dbReference>
<evidence type="ECO:0000313" key="9">
    <source>
        <dbReference type="Proteomes" id="UP001163105"/>
    </source>
</evidence>
<accession>A0AB34FSY6</accession>
<dbReference type="InterPro" id="IPR046348">
    <property type="entry name" value="SIS_dom_sf"/>
</dbReference>
<dbReference type="GO" id="GO:0045127">
    <property type="term" value="F:N-acetylglucosamine kinase activity"/>
    <property type="evidence" value="ECO:0007669"/>
    <property type="project" value="UniProtKB-EC"/>
</dbReference>
<dbReference type="AlphaFoldDB" id="A0AB34FSY6"/>
<dbReference type="PANTHER" id="PTHR10088:SF4">
    <property type="entry name" value="GLUCOKINASE REGULATORY PROTEIN"/>
    <property type="match status" value="1"/>
</dbReference>
<dbReference type="EC" id="2.7.1.59" evidence="2"/>
<evidence type="ECO:0000256" key="6">
    <source>
        <dbReference type="ARBA" id="ARBA00031123"/>
    </source>
</evidence>
<dbReference type="CDD" id="cd24007">
    <property type="entry name" value="ASKHA_NBD_eukNAGK-like"/>
    <property type="match status" value="1"/>
</dbReference>
<dbReference type="EMBL" id="JAQHRD010000004">
    <property type="protein sequence ID" value="KAJ6441461.1"/>
    <property type="molecule type" value="Genomic_DNA"/>
</dbReference>
<evidence type="ECO:0000256" key="1">
    <source>
        <dbReference type="ARBA" id="ARBA00006198"/>
    </source>
</evidence>